<dbReference type="EMBL" id="JACEIO010000010">
    <property type="protein sequence ID" value="MBA4536743.1"/>
    <property type="molecule type" value="Genomic_DNA"/>
</dbReference>
<dbReference type="Gene3D" id="1.10.3480.10">
    <property type="entry name" value="TorD-like"/>
    <property type="match status" value="1"/>
</dbReference>
<dbReference type="InterPro" id="IPR036411">
    <property type="entry name" value="TorD-like_sf"/>
</dbReference>
<accession>A0A6B3VS70</accession>
<dbReference type="InterPro" id="IPR020945">
    <property type="entry name" value="DMSO/NO3_reduct_chaperone"/>
</dbReference>
<dbReference type="RefSeq" id="WP_163241228.1">
    <property type="nucleotide sequence ID" value="NZ_JAAIWN010000010.1"/>
</dbReference>
<reference evidence="1 4" key="2">
    <citation type="submission" date="2020-07" db="EMBL/GenBank/DDBJ databases">
        <authorList>
            <person name="Feng H."/>
        </authorList>
    </citation>
    <scope>NUCLEOTIDE SEQUENCE [LARGE SCALE GENOMIC DNA]</scope>
    <source>
        <strain evidence="1">S-12</strain>
        <strain evidence="4">s-12</strain>
    </source>
</reference>
<evidence type="ECO:0000313" key="4">
    <source>
        <dbReference type="Proteomes" id="UP000570010"/>
    </source>
</evidence>
<dbReference type="EMBL" id="JAAIWN010000010">
    <property type="protein sequence ID" value="NEY81110.1"/>
    <property type="molecule type" value="Genomic_DNA"/>
</dbReference>
<evidence type="ECO:0000313" key="1">
    <source>
        <dbReference type="EMBL" id="MBA4536743.1"/>
    </source>
</evidence>
<dbReference type="Pfam" id="PF02613">
    <property type="entry name" value="Nitrate_red_del"/>
    <property type="match status" value="1"/>
</dbReference>
<reference evidence="2 3" key="1">
    <citation type="submission" date="2020-02" db="EMBL/GenBank/DDBJ databases">
        <title>Bacillus aquiflavi sp. nov., isolated from yellow water of strong flavor Chinese baijiu in Yibin region of China.</title>
        <authorList>
            <person name="Xie J."/>
        </authorList>
    </citation>
    <scope>NUCLEOTIDE SEQUENCE [LARGE SCALE GENOMIC DNA]</scope>
    <source>
        <strain evidence="2 3">3H-10</strain>
    </source>
</reference>
<dbReference type="AlphaFoldDB" id="A0A6B3VS70"/>
<dbReference type="Proteomes" id="UP000570010">
    <property type="component" value="Unassembled WGS sequence"/>
</dbReference>
<comment type="caution">
    <text evidence="2">The sequence shown here is derived from an EMBL/GenBank/DDBJ whole genome shotgun (WGS) entry which is preliminary data.</text>
</comment>
<dbReference type="SUPFAM" id="SSF89155">
    <property type="entry name" value="TorD-like"/>
    <property type="match status" value="1"/>
</dbReference>
<protein>
    <submittedName>
        <fullName evidence="1">Molecular chaperone TorD family protein</fullName>
    </submittedName>
</protein>
<name>A0A6B3VS70_9BACI</name>
<keyword evidence="3" id="KW-1185">Reference proteome</keyword>
<organism evidence="2 3">
    <name type="scientific">Bacillus aquiflavi</name>
    <dbReference type="NCBI Taxonomy" id="2672567"/>
    <lineage>
        <taxon>Bacteria</taxon>
        <taxon>Bacillati</taxon>
        <taxon>Bacillota</taxon>
        <taxon>Bacilli</taxon>
        <taxon>Bacillales</taxon>
        <taxon>Bacillaceae</taxon>
        <taxon>Bacillus</taxon>
    </lineage>
</organism>
<evidence type="ECO:0000313" key="3">
    <source>
        <dbReference type="Proteomes" id="UP000472971"/>
    </source>
</evidence>
<sequence length="198" mass="23870">MMGMKEECSGKLALANILSSIWFGDWEHYEEIFKQMPKKVKKQFVFHRYYNREQVKLWYENHFFIPGDYFVPPYFSSYVLNDGEKEKKKENLLCLIGIYEKTGFYFPLEKEYYPDHFGCLTAFLSSVLQEQIKAINLNETVYFKQLRKLEEKMLIEYIIPVLQPLSNYAKGKIRHRFFQEFLTFFNETMRNEWSSAAS</sequence>
<proteinExistence type="predicted"/>
<dbReference type="Proteomes" id="UP000472971">
    <property type="component" value="Unassembled WGS sequence"/>
</dbReference>
<gene>
    <name evidence="2" type="ORF">G4D64_06140</name>
    <name evidence="1" type="ORF">H1Z61_06175</name>
</gene>
<evidence type="ECO:0000313" key="2">
    <source>
        <dbReference type="EMBL" id="NEY81110.1"/>
    </source>
</evidence>